<evidence type="ECO:0000313" key="2">
    <source>
        <dbReference type="EMBL" id="RRT60009.1"/>
    </source>
</evidence>
<gene>
    <name evidence="2" type="ORF">B296_00045323</name>
</gene>
<feature type="compositionally biased region" description="Basic and acidic residues" evidence="1">
    <location>
        <begin position="1"/>
        <end position="21"/>
    </location>
</feature>
<organism evidence="2 3">
    <name type="scientific">Ensete ventricosum</name>
    <name type="common">Abyssinian banana</name>
    <name type="synonym">Musa ensete</name>
    <dbReference type="NCBI Taxonomy" id="4639"/>
    <lineage>
        <taxon>Eukaryota</taxon>
        <taxon>Viridiplantae</taxon>
        <taxon>Streptophyta</taxon>
        <taxon>Embryophyta</taxon>
        <taxon>Tracheophyta</taxon>
        <taxon>Spermatophyta</taxon>
        <taxon>Magnoliopsida</taxon>
        <taxon>Liliopsida</taxon>
        <taxon>Zingiberales</taxon>
        <taxon>Musaceae</taxon>
        <taxon>Ensete</taxon>
    </lineage>
</organism>
<feature type="compositionally biased region" description="Basic and acidic residues" evidence="1">
    <location>
        <begin position="28"/>
        <end position="37"/>
    </location>
</feature>
<reference evidence="2 3" key="1">
    <citation type="journal article" date="2014" name="Agronomy (Basel)">
        <title>A Draft Genome Sequence for Ensete ventricosum, the Drought-Tolerant Tree Against Hunger.</title>
        <authorList>
            <person name="Harrison J."/>
            <person name="Moore K.A."/>
            <person name="Paszkiewicz K."/>
            <person name="Jones T."/>
            <person name="Grant M."/>
            <person name="Ambacheew D."/>
            <person name="Muzemil S."/>
            <person name="Studholme D.J."/>
        </authorList>
    </citation>
    <scope>NUCLEOTIDE SEQUENCE [LARGE SCALE GENOMIC DNA]</scope>
</reference>
<evidence type="ECO:0000256" key="1">
    <source>
        <dbReference type="SAM" id="MobiDB-lite"/>
    </source>
</evidence>
<evidence type="ECO:0000313" key="3">
    <source>
        <dbReference type="Proteomes" id="UP000287651"/>
    </source>
</evidence>
<proteinExistence type="predicted"/>
<sequence length="82" mass="9394">MDEGYDERGEGIKSARPEKRGKAGNVSSRRDLRDTNRIRPHIGCHLKATEATKVAAWAVSARRFQWRNRSGDVIDDVRMPTW</sequence>
<dbReference type="AlphaFoldDB" id="A0A426Z7Q8"/>
<feature type="region of interest" description="Disordered" evidence="1">
    <location>
        <begin position="1"/>
        <end position="38"/>
    </location>
</feature>
<name>A0A426Z7Q8_ENSVE</name>
<dbReference type="EMBL" id="AMZH03007968">
    <property type="protein sequence ID" value="RRT60009.1"/>
    <property type="molecule type" value="Genomic_DNA"/>
</dbReference>
<comment type="caution">
    <text evidence="2">The sequence shown here is derived from an EMBL/GenBank/DDBJ whole genome shotgun (WGS) entry which is preliminary data.</text>
</comment>
<protein>
    <submittedName>
        <fullName evidence="2">Uncharacterized protein</fullName>
    </submittedName>
</protein>
<dbReference type="Proteomes" id="UP000287651">
    <property type="component" value="Unassembled WGS sequence"/>
</dbReference>
<accession>A0A426Z7Q8</accession>